<keyword evidence="2" id="KW-0808">Transferase</keyword>
<evidence type="ECO:0000256" key="3">
    <source>
        <dbReference type="ARBA" id="ARBA00022691"/>
    </source>
</evidence>
<evidence type="ECO:0000313" key="5">
    <source>
        <dbReference type="EMBL" id="KAK5067646.1"/>
    </source>
</evidence>
<protein>
    <recommendedName>
        <fullName evidence="7">O-methyltransferase</fullName>
    </recommendedName>
</protein>
<dbReference type="Proteomes" id="UP001345691">
    <property type="component" value="Unassembled WGS sequence"/>
</dbReference>
<organism evidence="5 6">
    <name type="scientific">Exophiala sideris</name>
    <dbReference type="NCBI Taxonomy" id="1016849"/>
    <lineage>
        <taxon>Eukaryota</taxon>
        <taxon>Fungi</taxon>
        <taxon>Dikarya</taxon>
        <taxon>Ascomycota</taxon>
        <taxon>Pezizomycotina</taxon>
        <taxon>Eurotiomycetes</taxon>
        <taxon>Chaetothyriomycetidae</taxon>
        <taxon>Chaetothyriales</taxon>
        <taxon>Herpotrichiellaceae</taxon>
        <taxon>Exophiala</taxon>
    </lineage>
</organism>
<keyword evidence="1" id="KW-0489">Methyltransferase</keyword>
<keyword evidence="3" id="KW-0949">S-adenosyl-L-methionine</keyword>
<evidence type="ECO:0008006" key="7">
    <source>
        <dbReference type="Google" id="ProtNLM"/>
    </source>
</evidence>
<dbReference type="SUPFAM" id="SSF53335">
    <property type="entry name" value="S-adenosyl-L-methionine-dependent methyltransferases"/>
    <property type="match status" value="1"/>
</dbReference>
<accession>A0ABR0JNV3</accession>
<dbReference type="InterPro" id="IPR029063">
    <property type="entry name" value="SAM-dependent_MTases_sf"/>
</dbReference>
<dbReference type="Gene3D" id="3.40.50.150">
    <property type="entry name" value="Vaccinia Virus protein VP39"/>
    <property type="match status" value="1"/>
</dbReference>
<evidence type="ECO:0000256" key="2">
    <source>
        <dbReference type="ARBA" id="ARBA00022679"/>
    </source>
</evidence>
<reference evidence="5 6" key="1">
    <citation type="submission" date="2023-08" db="EMBL/GenBank/DDBJ databases">
        <title>Black Yeasts Isolated from many extreme environments.</title>
        <authorList>
            <person name="Coleine C."/>
            <person name="Stajich J.E."/>
            <person name="Selbmann L."/>
        </authorList>
    </citation>
    <scope>NUCLEOTIDE SEQUENCE [LARGE SCALE GENOMIC DNA]</scope>
    <source>
        <strain evidence="5 6">CCFEE 6328</strain>
    </source>
</reference>
<dbReference type="CDD" id="cd02440">
    <property type="entry name" value="AdoMet_MTases"/>
    <property type="match status" value="1"/>
</dbReference>
<dbReference type="PANTHER" id="PTHR10509">
    <property type="entry name" value="O-METHYLTRANSFERASE-RELATED"/>
    <property type="match status" value="1"/>
</dbReference>
<comment type="similarity">
    <text evidence="4">Belongs to the class I-like SAM-binding methyltransferase superfamily. Cation-dependent O-methyltransferase family.</text>
</comment>
<name>A0ABR0JNV3_9EURO</name>
<dbReference type="PROSITE" id="PS51682">
    <property type="entry name" value="SAM_OMT_I"/>
    <property type="match status" value="1"/>
</dbReference>
<evidence type="ECO:0000313" key="6">
    <source>
        <dbReference type="Proteomes" id="UP001345691"/>
    </source>
</evidence>
<gene>
    <name evidence="5" type="ORF">LTR69_001635</name>
</gene>
<evidence type="ECO:0000256" key="4">
    <source>
        <dbReference type="ARBA" id="ARBA00023453"/>
    </source>
</evidence>
<dbReference type="InterPro" id="IPR050362">
    <property type="entry name" value="Cation-dep_OMT"/>
</dbReference>
<comment type="caution">
    <text evidence="5">The sequence shown here is derived from an EMBL/GenBank/DDBJ whole genome shotgun (WGS) entry which is preliminary data.</text>
</comment>
<evidence type="ECO:0000256" key="1">
    <source>
        <dbReference type="ARBA" id="ARBA00022603"/>
    </source>
</evidence>
<proteinExistence type="inferred from homology"/>
<dbReference type="PANTHER" id="PTHR10509:SF14">
    <property type="entry name" value="CAFFEOYL-COA O-METHYLTRANSFERASE 3-RELATED"/>
    <property type="match status" value="1"/>
</dbReference>
<keyword evidence="6" id="KW-1185">Reference proteome</keyword>
<dbReference type="Pfam" id="PF01596">
    <property type="entry name" value="Methyltransf_3"/>
    <property type="match status" value="1"/>
</dbReference>
<sequence length="236" mass="25624">MLPTIDLVAPSLPSWVDQEKESRLVPDTPAFTHAYTNSTAHGIPQIALSPAQGKFTSLLASISGAKNVLELGTLGGYSALWFAQAIKGRGGKVTSIEINKERRDVAIENLEYAGVKVPEEVEILLGAGLDVLPRLAEEIDQGKRERFDFTFIDADWDNQAAYFDWGVKLSRGKGSVIYVDNVVRQLLEIGAVGAAEKDTTLENLVDTVAKDDRVEAVVMQTLGSKDMDGFLFAGLK</sequence>
<dbReference type="EMBL" id="JAVRRF010000002">
    <property type="protein sequence ID" value="KAK5067646.1"/>
    <property type="molecule type" value="Genomic_DNA"/>
</dbReference>
<dbReference type="InterPro" id="IPR002935">
    <property type="entry name" value="SAM_O-MeTrfase"/>
</dbReference>